<dbReference type="InterPro" id="IPR036388">
    <property type="entry name" value="WH-like_DNA-bd_sf"/>
</dbReference>
<dbReference type="Pfam" id="PF04542">
    <property type="entry name" value="Sigma70_r2"/>
    <property type="match status" value="1"/>
</dbReference>
<evidence type="ECO:0000256" key="2">
    <source>
        <dbReference type="ARBA" id="ARBA00023015"/>
    </source>
</evidence>
<keyword evidence="3" id="KW-0731">Sigma factor</keyword>
<keyword evidence="2" id="KW-0805">Transcription regulation</keyword>
<evidence type="ECO:0000256" key="4">
    <source>
        <dbReference type="ARBA" id="ARBA00023163"/>
    </source>
</evidence>
<dbReference type="InterPro" id="IPR013249">
    <property type="entry name" value="RNA_pol_sigma70_r4_t2"/>
</dbReference>
<proteinExistence type="inferred from homology"/>
<dbReference type="EMBL" id="JACYTQ010000005">
    <property type="protein sequence ID" value="MBD8489922.1"/>
    <property type="molecule type" value="Genomic_DNA"/>
</dbReference>
<dbReference type="Gene3D" id="1.10.1740.10">
    <property type="match status" value="1"/>
</dbReference>
<feature type="domain" description="RNA polymerase sigma-70 region 2" evidence="5">
    <location>
        <begin position="38"/>
        <end position="104"/>
    </location>
</feature>
<protein>
    <submittedName>
        <fullName evidence="7">Sigma-70 family RNA polymerase sigma factor</fullName>
    </submittedName>
</protein>
<evidence type="ECO:0000259" key="5">
    <source>
        <dbReference type="Pfam" id="PF04542"/>
    </source>
</evidence>
<organism evidence="7 8">
    <name type="scientific">Echinicola arenosa</name>
    <dbReference type="NCBI Taxonomy" id="2774144"/>
    <lineage>
        <taxon>Bacteria</taxon>
        <taxon>Pseudomonadati</taxon>
        <taxon>Bacteroidota</taxon>
        <taxon>Cytophagia</taxon>
        <taxon>Cytophagales</taxon>
        <taxon>Cyclobacteriaceae</taxon>
        <taxon>Echinicola</taxon>
    </lineage>
</organism>
<keyword evidence="4" id="KW-0804">Transcription</keyword>
<evidence type="ECO:0000256" key="1">
    <source>
        <dbReference type="ARBA" id="ARBA00010641"/>
    </source>
</evidence>
<dbReference type="Pfam" id="PF08281">
    <property type="entry name" value="Sigma70_r4_2"/>
    <property type="match status" value="1"/>
</dbReference>
<dbReference type="PANTHER" id="PTHR43133:SF46">
    <property type="entry name" value="RNA POLYMERASE SIGMA-70 FACTOR ECF SUBFAMILY"/>
    <property type="match status" value="1"/>
</dbReference>
<dbReference type="SUPFAM" id="SSF88946">
    <property type="entry name" value="Sigma2 domain of RNA polymerase sigma factors"/>
    <property type="match status" value="1"/>
</dbReference>
<dbReference type="PANTHER" id="PTHR43133">
    <property type="entry name" value="RNA POLYMERASE ECF-TYPE SIGMA FACTO"/>
    <property type="match status" value="1"/>
</dbReference>
<dbReference type="Proteomes" id="UP000647133">
    <property type="component" value="Unassembled WGS sequence"/>
</dbReference>
<dbReference type="SUPFAM" id="SSF88659">
    <property type="entry name" value="Sigma3 and sigma4 domains of RNA polymerase sigma factors"/>
    <property type="match status" value="1"/>
</dbReference>
<keyword evidence="8" id="KW-1185">Reference proteome</keyword>
<reference evidence="7 8" key="1">
    <citation type="submission" date="2020-09" db="EMBL/GenBank/DDBJ databases">
        <title>Echinicola sp. CAU 1574 isolated from sand of Sido Beach.</title>
        <authorList>
            <person name="Kim W."/>
        </authorList>
    </citation>
    <scope>NUCLEOTIDE SEQUENCE [LARGE SCALE GENOMIC DNA]</scope>
    <source>
        <strain evidence="7 8">CAU 1574</strain>
    </source>
</reference>
<dbReference type="InterPro" id="IPR013325">
    <property type="entry name" value="RNA_pol_sigma_r2"/>
</dbReference>
<sequence>MPSNHKNEKIKPYTDEEVDASVWKEFQQGSELALATIFKVYANKLFNYGRQFTPHEDVINDAIQDVFYQLIKSKNRISAANSVRYYLFSCFRRRLLRLLKQRRKLACEELSDKEGKFWVSIDPDYHSIQTVFTIDQKKLLEEACNELPERQREVLSLYFFEGLSYKEIAKIMGFSQVKSARKILYRALDNLYTRLSKHKDLIKIILAFWG</sequence>
<dbReference type="InterPro" id="IPR039425">
    <property type="entry name" value="RNA_pol_sigma-70-like"/>
</dbReference>
<evidence type="ECO:0000313" key="7">
    <source>
        <dbReference type="EMBL" id="MBD8489922.1"/>
    </source>
</evidence>
<dbReference type="NCBIfam" id="TIGR02937">
    <property type="entry name" value="sigma70-ECF"/>
    <property type="match status" value="1"/>
</dbReference>
<gene>
    <name evidence="7" type="ORF">IFO69_14290</name>
</gene>
<comment type="similarity">
    <text evidence="1">Belongs to the sigma-70 factor family. ECF subfamily.</text>
</comment>
<dbReference type="InterPro" id="IPR013324">
    <property type="entry name" value="RNA_pol_sigma_r3/r4-like"/>
</dbReference>
<evidence type="ECO:0000256" key="3">
    <source>
        <dbReference type="ARBA" id="ARBA00023082"/>
    </source>
</evidence>
<evidence type="ECO:0000259" key="6">
    <source>
        <dbReference type="Pfam" id="PF08281"/>
    </source>
</evidence>
<accession>A0ABR9AMD4</accession>
<comment type="caution">
    <text evidence="7">The sequence shown here is derived from an EMBL/GenBank/DDBJ whole genome shotgun (WGS) entry which is preliminary data.</text>
</comment>
<dbReference type="Gene3D" id="1.10.10.10">
    <property type="entry name" value="Winged helix-like DNA-binding domain superfamily/Winged helix DNA-binding domain"/>
    <property type="match status" value="1"/>
</dbReference>
<dbReference type="InterPro" id="IPR014284">
    <property type="entry name" value="RNA_pol_sigma-70_dom"/>
</dbReference>
<evidence type="ECO:0000313" key="8">
    <source>
        <dbReference type="Proteomes" id="UP000647133"/>
    </source>
</evidence>
<feature type="domain" description="RNA polymerase sigma factor 70 region 4 type 2" evidence="6">
    <location>
        <begin position="139"/>
        <end position="188"/>
    </location>
</feature>
<dbReference type="InterPro" id="IPR007627">
    <property type="entry name" value="RNA_pol_sigma70_r2"/>
</dbReference>
<dbReference type="CDD" id="cd06171">
    <property type="entry name" value="Sigma70_r4"/>
    <property type="match status" value="1"/>
</dbReference>
<name>A0ABR9AMD4_9BACT</name>